<feature type="transmembrane region" description="Helical" evidence="6">
    <location>
        <begin position="261"/>
        <end position="280"/>
    </location>
</feature>
<name>A0ABS0EEL3_9FLAO</name>
<feature type="transmembrane region" description="Helical" evidence="6">
    <location>
        <begin position="12"/>
        <end position="31"/>
    </location>
</feature>
<dbReference type="RefSeq" id="WP_195870188.1">
    <property type="nucleotide sequence ID" value="NZ_JADOET010000002.1"/>
</dbReference>
<protein>
    <recommendedName>
        <fullName evidence="2">histidine kinase</fullName>
        <ecNumber evidence="2">2.7.13.3</ecNumber>
    </recommendedName>
</protein>
<evidence type="ECO:0000259" key="9">
    <source>
        <dbReference type="PROSITE" id="PS50839"/>
    </source>
</evidence>
<keyword evidence="6" id="KW-0472">Membrane</keyword>
<comment type="catalytic activity">
    <reaction evidence="1">
        <text>ATP + protein L-histidine = ADP + protein N-phospho-L-histidine.</text>
        <dbReference type="EC" id="2.7.13.3"/>
    </reaction>
</comment>
<dbReference type="SMART" id="SM00448">
    <property type="entry name" value="REC"/>
    <property type="match status" value="1"/>
</dbReference>
<dbReference type="InterPro" id="IPR003594">
    <property type="entry name" value="HATPase_dom"/>
</dbReference>
<dbReference type="Gene3D" id="1.10.287.130">
    <property type="match status" value="1"/>
</dbReference>
<evidence type="ECO:0000259" key="7">
    <source>
        <dbReference type="PROSITE" id="PS50109"/>
    </source>
</evidence>
<dbReference type="SMART" id="SM00387">
    <property type="entry name" value="HATPase_c"/>
    <property type="match status" value="1"/>
</dbReference>
<dbReference type="Pfam" id="PF00072">
    <property type="entry name" value="Response_reg"/>
    <property type="match status" value="1"/>
</dbReference>
<evidence type="ECO:0000256" key="6">
    <source>
        <dbReference type="SAM" id="Phobius"/>
    </source>
</evidence>
<dbReference type="SMART" id="SM01079">
    <property type="entry name" value="CHASE"/>
    <property type="match status" value="1"/>
</dbReference>
<dbReference type="PANTHER" id="PTHR45339:SF1">
    <property type="entry name" value="HYBRID SIGNAL TRANSDUCTION HISTIDINE KINASE J"/>
    <property type="match status" value="1"/>
</dbReference>
<dbReference type="InterPro" id="IPR005467">
    <property type="entry name" value="His_kinase_dom"/>
</dbReference>
<evidence type="ECO:0000259" key="8">
    <source>
        <dbReference type="PROSITE" id="PS50110"/>
    </source>
</evidence>
<dbReference type="Pfam" id="PF00512">
    <property type="entry name" value="HisKA"/>
    <property type="match status" value="1"/>
</dbReference>
<reference evidence="10 11" key="1">
    <citation type="submission" date="2020-11" db="EMBL/GenBank/DDBJ databases">
        <title>Winogradskyella marina sp. nov., isolated from marine sediment.</title>
        <authorList>
            <person name="Bo J."/>
            <person name="Wang S."/>
            <person name="Song X."/>
            <person name="Du Z."/>
        </authorList>
    </citation>
    <scope>NUCLEOTIDE SEQUENCE [LARGE SCALE GENOMIC DNA]</scope>
    <source>
        <strain evidence="10 11">F6397</strain>
    </source>
</reference>
<dbReference type="CDD" id="cd16922">
    <property type="entry name" value="HATPase_EvgS-ArcB-TorS-like"/>
    <property type="match status" value="1"/>
</dbReference>
<gene>
    <name evidence="10" type="ORF">ITJ86_03265</name>
</gene>
<evidence type="ECO:0000313" key="11">
    <source>
        <dbReference type="Proteomes" id="UP000611215"/>
    </source>
</evidence>
<evidence type="ECO:0000256" key="2">
    <source>
        <dbReference type="ARBA" id="ARBA00012438"/>
    </source>
</evidence>
<dbReference type="Pfam" id="PF02518">
    <property type="entry name" value="HATPase_c"/>
    <property type="match status" value="1"/>
</dbReference>
<dbReference type="Gene3D" id="3.40.50.2300">
    <property type="match status" value="1"/>
</dbReference>
<organism evidence="10 11">
    <name type="scientific">Winogradskyella marina</name>
    <dbReference type="NCBI Taxonomy" id="2785530"/>
    <lineage>
        <taxon>Bacteria</taxon>
        <taxon>Pseudomonadati</taxon>
        <taxon>Bacteroidota</taxon>
        <taxon>Flavobacteriia</taxon>
        <taxon>Flavobacteriales</taxon>
        <taxon>Flavobacteriaceae</taxon>
        <taxon>Winogradskyella</taxon>
    </lineage>
</organism>
<dbReference type="InterPro" id="IPR011006">
    <property type="entry name" value="CheY-like_superfamily"/>
</dbReference>
<dbReference type="PANTHER" id="PTHR45339">
    <property type="entry name" value="HYBRID SIGNAL TRANSDUCTION HISTIDINE KINASE J"/>
    <property type="match status" value="1"/>
</dbReference>
<dbReference type="Proteomes" id="UP000611215">
    <property type="component" value="Unassembled WGS sequence"/>
</dbReference>
<dbReference type="PROSITE" id="PS50110">
    <property type="entry name" value="RESPONSE_REGULATORY"/>
    <property type="match status" value="1"/>
</dbReference>
<keyword evidence="4" id="KW-0902">Two-component regulatory system</keyword>
<dbReference type="InterPro" id="IPR036890">
    <property type="entry name" value="HATPase_C_sf"/>
</dbReference>
<dbReference type="InterPro" id="IPR006189">
    <property type="entry name" value="CHASE_dom"/>
</dbReference>
<dbReference type="EMBL" id="JADOET010000002">
    <property type="protein sequence ID" value="MBF8148900.1"/>
    <property type="molecule type" value="Genomic_DNA"/>
</dbReference>
<dbReference type="InterPro" id="IPR003661">
    <property type="entry name" value="HisK_dim/P_dom"/>
</dbReference>
<dbReference type="InterPro" id="IPR001789">
    <property type="entry name" value="Sig_transdc_resp-reg_receiver"/>
</dbReference>
<feature type="domain" description="CHASE" evidence="9">
    <location>
        <begin position="104"/>
        <end position="183"/>
    </location>
</feature>
<dbReference type="SUPFAM" id="SSF47384">
    <property type="entry name" value="Homodimeric domain of signal transducing histidine kinase"/>
    <property type="match status" value="1"/>
</dbReference>
<sequence>MMPSFAKKELAFSFFSFIILNVIILAIWSISINVQKLALKNQVQITGEILTKKFNSIVNRDIQRLENLKHRLEKTDGRYFEYWEHDAEMILEQNQSFKFIEWIDSSMIIRKINPLKGNEPVIGLDISKIEYRKDEWLKHSKDSSTNITPWAKLTQGGDAFLVDVPVFFKDKFQGTITAGMDFEKNLDDFAYNMQDYGIQITDGKGSVFYNHNTVLEDNLTLDYHYSSTLTIDQLDMQVWDITVTPTSSSFFLDKSTSLLNMLYFGIVLSTLMSLIIYFYLIAKKEAKRTIAINEELTKTNKKLYKERNRAEKASQAKTAFLSNMSHEIRTPLNAILGFIQLLKHNNLKDTNQAYLDLMDKSSKNLLALVDDVLDIDKIESQETKLNIVSFKPSEELKAIVSQYASDYKEKNLYLNLEYSANQNMTVIGDEGKYNQIIINLLKNALKFTGTGGVHIRYKEHLDNKILKVCITIKDTGIGIPKENLSRIFERFTQIDFGLKKKHSGSGLGLYISKSLAKLMGGNITVESELEVGSEFIFKIPFPISETIKENEVSLNLSTEVLERIKVLIVDDNKINRLVLTKILEQLGITPDEANNGEEAIDKATHNDYQLILMDIHMPVINGYEATKKIRNTNKDILIIGLSANVTKEAISQSLNVGMNDYLTKPLSKQKLITLLNHYFSKR</sequence>
<dbReference type="PROSITE" id="PS50109">
    <property type="entry name" value="HIS_KIN"/>
    <property type="match status" value="1"/>
</dbReference>
<evidence type="ECO:0000313" key="10">
    <source>
        <dbReference type="EMBL" id="MBF8148900.1"/>
    </source>
</evidence>
<feature type="domain" description="Histidine kinase" evidence="7">
    <location>
        <begin position="323"/>
        <end position="543"/>
    </location>
</feature>
<evidence type="ECO:0000256" key="4">
    <source>
        <dbReference type="ARBA" id="ARBA00023012"/>
    </source>
</evidence>
<dbReference type="PRINTS" id="PR00344">
    <property type="entry name" value="BCTRLSENSOR"/>
</dbReference>
<dbReference type="CDD" id="cd00082">
    <property type="entry name" value="HisKA"/>
    <property type="match status" value="1"/>
</dbReference>
<dbReference type="EC" id="2.7.13.3" evidence="2"/>
<dbReference type="CDD" id="cd17546">
    <property type="entry name" value="REC_hyHK_CKI1_RcsC-like"/>
    <property type="match status" value="1"/>
</dbReference>
<dbReference type="InterPro" id="IPR036097">
    <property type="entry name" value="HisK_dim/P_sf"/>
</dbReference>
<keyword evidence="11" id="KW-1185">Reference proteome</keyword>
<keyword evidence="3 5" id="KW-0597">Phosphoprotein</keyword>
<evidence type="ECO:0000256" key="3">
    <source>
        <dbReference type="ARBA" id="ARBA00022553"/>
    </source>
</evidence>
<proteinExistence type="predicted"/>
<dbReference type="SMART" id="SM00388">
    <property type="entry name" value="HisKA"/>
    <property type="match status" value="1"/>
</dbReference>
<keyword evidence="6" id="KW-0812">Transmembrane</keyword>
<dbReference type="InterPro" id="IPR004358">
    <property type="entry name" value="Sig_transdc_His_kin-like_C"/>
</dbReference>
<feature type="domain" description="Response regulatory" evidence="8">
    <location>
        <begin position="565"/>
        <end position="679"/>
    </location>
</feature>
<dbReference type="SUPFAM" id="SSF55874">
    <property type="entry name" value="ATPase domain of HSP90 chaperone/DNA topoisomerase II/histidine kinase"/>
    <property type="match status" value="1"/>
</dbReference>
<evidence type="ECO:0000256" key="5">
    <source>
        <dbReference type="PROSITE-ProRule" id="PRU00169"/>
    </source>
</evidence>
<keyword evidence="6" id="KW-1133">Transmembrane helix</keyword>
<evidence type="ECO:0000256" key="1">
    <source>
        <dbReference type="ARBA" id="ARBA00000085"/>
    </source>
</evidence>
<comment type="caution">
    <text evidence="10">The sequence shown here is derived from an EMBL/GenBank/DDBJ whole genome shotgun (WGS) entry which is preliminary data.</text>
</comment>
<dbReference type="SUPFAM" id="SSF52172">
    <property type="entry name" value="CheY-like"/>
    <property type="match status" value="1"/>
</dbReference>
<dbReference type="PROSITE" id="PS50839">
    <property type="entry name" value="CHASE"/>
    <property type="match status" value="1"/>
</dbReference>
<accession>A0ABS0EEL3</accession>
<feature type="modified residue" description="4-aspartylphosphate" evidence="5">
    <location>
        <position position="614"/>
    </location>
</feature>
<dbReference type="Gene3D" id="3.30.565.10">
    <property type="entry name" value="Histidine kinase-like ATPase, C-terminal domain"/>
    <property type="match status" value="1"/>
</dbReference>